<dbReference type="SUPFAM" id="SSF53474">
    <property type="entry name" value="alpha/beta-Hydrolases"/>
    <property type="match status" value="1"/>
</dbReference>
<dbReference type="AlphaFoldDB" id="A0A5A9XBE9"/>
<reference evidence="7 8" key="1">
    <citation type="submission" date="2019-04" db="EMBL/GenBank/DDBJ databases">
        <title>Geobacter ruber sp. nov., ferric-reducing bacteria isolated from paddy soil.</title>
        <authorList>
            <person name="Xu Z."/>
            <person name="Masuda Y."/>
            <person name="Itoh H."/>
            <person name="Senoo K."/>
        </authorList>
    </citation>
    <scope>NUCLEOTIDE SEQUENCE [LARGE SCALE GENOMIC DNA]</scope>
    <source>
        <strain evidence="7 8">Red88</strain>
    </source>
</reference>
<dbReference type="InterPro" id="IPR001563">
    <property type="entry name" value="Peptidase_S10"/>
</dbReference>
<dbReference type="GO" id="GO:0006508">
    <property type="term" value="P:proteolysis"/>
    <property type="evidence" value="ECO:0007669"/>
    <property type="project" value="UniProtKB-KW"/>
</dbReference>
<dbReference type="InterPro" id="IPR029058">
    <property type="entry name" value="AB_hydrolase_fold"/>
</dbReference>
<dbReference type="OrthoDB" id="9770107at2"/>
<keyword evidence="4" id="KW-0378">Hydrolase</keyword>
<protein>
    <submittedName>
        <fullName evidence="7">Peptidase S10</fullName>
    </submittedName>
</protein>
<keyword evidence="8" id="KW-1185">Reference proteome</keyword>
<evidence type="ECO:0000256" key="2">
    <source>
        <dbReference type="ARBA" id="ARBA00022670"/>
    </source>
</evidence>
<accession>A0A5A9XBE9</accession>
<evidence type="ECO:0000313" key="8">
    <source>
        <dbReference type="Proteomes" id="UP000324298"/>
    </source>
</evidence>
<feature type="region of interest" description="Disordered" evidence="6">
    <location>
        <begin position="38"/>
        <end position="65"/>
    </location>
</feature>
<evidence type="ECO:0000256" key="3">
    <source>
        <dbReference type="ARBA" id="ARBA00022729"/>
    </source>
</evidence>
<evidence type="ECO:0000256" key="6">
    <source>
        <dbReference type="SAM" id="MobiDB-lite"/>
    </source>
</evidence>
<keyword evidence="2" id="KW-0645">Protease</keyword>
<dbReference type="GO" id="GO:0004185">
    <property type="term" value="F:serine-type carboxypeptidase activity"/>
    <property type="evidence" value="ECO:0007669"/>
    <property type="project" value="InterPro"/>
</dbReference>
<dbReference type="Gene3D" id="3.40.50.1820">
    <property type="entry name" value="alpha/beta hydrolase"/>
    <property type="match status" value="1"/>
</dbReference>
<keyword evidence="3" id="KW-0732">Signal</keyword>
<dbReference type="Pfam" id="PF00450">
    <property type="entry name" value="Peptidase_S10"/>
    <property type="match status" value="1"/>
</dbReference>
<dbReference type="PANTHER" id="PTHR11802:SF3">
    <property type="entry name" value="RETINOID-INDUCIBLE SERINE CARBOXYPEPTIDASE"/>
    <property type="match status" value="1"/>
</dbReference>
<dbReference type="PANTHER" id="PTHR11802">
    <property type="entry name" value="SERINE PROTEASE FAMILY S10 SERINE CARBOXYPEPTIDASE"/>
    <property type="match status" value="1"/>
</dbReference>
<evidence type="ECO:0000313" key="7">
    <source>
        <dbReference type="EMBL" id="KAA0890417.1"/>
    </source>
</evidence>
<gene>
    <name evidence="7" type="ORF">ET418_12190</name>
</gene>
<feature type="compositionally biased region" description="Basic and acidic residues" evidence="6">
    <location>
        <begin position="45"/>
        <end position="57"/>
    </location>
</feature>
<evidence type="ECO:0000256" key="4">
    <source>
        <dbReference type="ARBA" id="ARBA00022801"/>
    </source>
</evidence>
<name>A0A5A9XBE9_9BACT</name>
<evidence type="ECO:0000256" key="5">
    <source>
        <dbReference type="ARBA" id="ARBA00023180"/>
    </source>
</evidence>
<dbReference type="EMBL" id="SRSD01000007">
    <property type="protein sequence ID" value="KAA0890417.1"/>
    <property type="molecule type" value="Genomic_DNA"/>
</dbReference>
<dbReference type="Proteomes" id="UP000324298">
    <property type="component" value="Unassembled WGS sequence"/>
</dbReference>
<keyword evidence="1" id="KW-0121">Carboxypeptidase</keyword>
<keyword evidence="5" id="KW-0325">Glycoprotein</keyword>
<comment type="caution">
    <text evidence="7">The sequence shown here is derived from an EMBL/GenBank/DDBJ whole genome shotgun (WGS) entry which is preliminary data.</text>
</comment>
<proteinExistence type="predicted"/>
<sequence>MPERQTPEVSPLFIPLFLTVLLLAGELHHPSLSAAETTTRIAQSAHDDGKGAEKGNKESGPAAETPVVTRHTITMKGKTLAYTATAGELPVQNDAGETEAQIFFVAYSVPPPLPTVKRPLLFIFNGGPGASSVWLHLGAVGPRIVRMLPDGRMPAPPFHLEDNDTTWLEWADLVFIDPVGTGYSRATKADLTKKFATVQGDVDSLGRFIRLYLGRYERWGGPLFLAGESYGAFRSAGLSEYLLEHGIALNGIVLISSVMNMQPLSFDQGNDLPYPLFLPSYTATAWYHHRLAPQFQADLDKTLAQAESWAATEYTAALVQGDSLPAEKRREVADKLAEFTGLDAAFIANRNLRIDNRNFVRELLRDRQQMVGYLDSRFTAPDLEPSSHRSFDPTVAIIKPPYTDAFNRYIRTELGYKSDLEYFVLGGGIGHWDWEAKNSYADTSDNLRNSFAKNPYMKLFVAMGLFDLATPHFSSTYTLNHLGLTPALQKNISTRRYRAGHMMYLDSTSRGQLNRDVKEFVHKALAENPHE</sequence>
<evidence type="ECO:0000256" key="1">
    <source>
        <dbReference type="ARBA" id="ARBA00022645"/>
    </source>
</evidence>
<organism evidence="7 8">
    <name type="scientific">Oryzomonas rubra</name>
    <dbReference type="NCBI Taxonomy" id="2509454"/>
    <lineage>
        <taxon>Bacteria</taxon>
        <taxon>Pseudomonadati</taxon>
        <taxon>Thermodesulfobacteriota</taxon>
        <taxon>Desulfuromonadia</taxon>
        <taxon>Geobacterales</taxon>
        <taxon>Geobacteraceae</taxon>
        <taxon>Oryzomonas</taxon>
    </lineage>
</organism>